<keyword evidence="4" id="KW-1185">Reference proteome</keyword>
<dbReference type="PANTHER" id="PTHR10161:SF14">
    <property type="entry name" value="TARTRATE-RESISTANT ACID PHOSPHATASE TYPE 5"/>
    <property type="match status" value="1"/>
</dbReference>
<keyword evidence="2" id="KW-0378">Hydrolase</keyword>
<dbReference type="AlphaFoldDB" id="A0A0D2LPB6"/>
<dbReference type="RefSeq" id="XP_013892614.1">
    <property type="nucleotide sequence ID" value="XM_014037160.1"/>
</dbReference>
<proteinExistence type="predicted"/>
<organism evidence="3 4">
    <name type="scientific">Monoraphidium neglectum</name>
    <dbReference type="NCBI Taxonomy" id="145388"/>
    <lineage>
        <taxon>Eukaryota</taxon>
        <taxon>Viridiplantae</taxon>
        <taxon>Chlorophyta</taxon>
        <taxon>core chlorophytes</taxon>
        <taxon>Chlorophyceae</taxon>
        <taxon>CS clade</taxon>
        <taxon>Sphaeropleales</taxon>
        <taxon>Selenastraceae</taxon>
        <taxon>Monoraphidium</taxon>
    </lineage>
</organism>
<reference evidence="3 4" key="1">
    <citation type="journal article" date="2013" name="BMC Genomics">
        <title>Reconstruction of the lipid metabolism for the microalga Monoraphidium neglectum from its genome sequence reveals characteristics suitable for biofuel production.</title>
        <authorList>
            <person name="Bogen C."/>
            <person name="Al-Dilaimi A."/>
            <person name="Albersmeier A."/>
            <person name="Wichmann J."/>
            <person name="Grundmann M."/>
            <person name="Rupp O."/>
            <person name="Lauersen K.J."/>
            <person name="Blifernez-Klassen O."/>
            <person name="Kalinowski J."/>
            <person name="Goesmann A."/>
            <person name="Mussgnug J.H."/>
            <person name="Kruse O."/>
        </authorList>
    </citation>
    <scope>NUCLEOTIDE SEQUENCE [LARGE SCALE GENOMIC DNA]</scope>
    <source>
        <strain evidence="3 4">SAG 48.87</strain>
    </source>
</reference>
<accession>A0A0D2LPB6</accession>
<evidence type="ECO:0000313" key="4">
    <source>
        <dbReference type="Proteomes" id="UP000054498"/>
    </source>
</evidence>
<dbReference type="Gene3D" id="3.60.21.10">
    <property type="match status" value="1"/>
</dbReference>
<evidence type="ECO:0008006" key="5">
    <source>
        <dbReference type="Google" id="ProtNLM"/>
    </source>
</evidence>
<dbReference type="KEGG" id="mng:MNEG_14369"/>
<dbReference type="InterPro" id="IPR029052">
    <property type="entry name" value="Metallo-depent_PP-like"/>
</dbReference>
<gene>
    <name evidence="3" type="ORF">MNEG_14369</name>
</gene>
<dbReference type="PANTHER" id="PTHR10161">
    <property type="entry name" value="TARTRATE-RESISTANT ACID PHOSPHATASE TYPE 5"/>
    <property type="match status" value="1"/>
</dbReference>
<feature type="non-terminal residue" evidence="3">
    <location>
        <position position="67"/>
    </location>
</feature>
<evidence type="ECO:0000313" key="3">
    <source>
        <dbReference type="EMBL" id="KIY93594.1"/>
    </source>
</evidence>
<protein>
    <recommendedName>
        <fullName evidence="5">Calcineurin-like phosphoesterase domain-containing protein</fullName>
    </recommendedName>
</protein>
<dbReference type="GO" id="GO:0016787">
    <property type="term" value="F:hydrolase activity"/>
    <property type="evidence" value="ECO:0007669"/>
    <property type="project" value="UniProtKB-KW"/>
</dbReference>
<sequence>MGVKKVKATPYTCRPSDGSAYNATFFVIGDWGRMGNGDQRQAAKMMADVAACMRPDFVISTGDNFYD</sequence>
<dbReference type="OrthoDB" id="411211at2759"/>
<dbReference type="GeneID" id="25731924"/>
<dbReference type="InterPro" id="IPR051558">
    <property type="entry name" value="Metallophosphoesterase_PAP"/>
</dbReference>
<keyword evidence="1" id="KW-0732">Signal</keyword>
<evidence type="ECO:0000256" key="2">
    <source>
        <dbReference type="ARBA" id="ARBA00022801"/>
    </source>
</evidence>
<dbReference type="Proteomes" id="UP000054498">
    <property type="component" value="Unassembled WGS sequence"/>
</dbReference>
<evidence type="ECO:0000256" key="1">
    <source>
        <dbReference type="ARBA" id="ARBA00022729"/>
    </source>
</evidence>
<dbReference type="EMBL" id="KK104654">
    <property type="protein sequence ID" value="KIY93594.1"/>
    <property type="molecule type" value="Genomic_DNA"/>
</dbReference>
<name>A0A0D2LPB6_9CHLO</name>
<dbReference type="STRING" id="145388.A0A0D2LPB6"/>
<dbReference type="SUPFAM" id="SSF56300">
    <property type="entry name" value="Metallo-dependent phosphatases"/>
    <property type="match status" value="1"/>
</dbReference>